<sequence>MIHVRHSAVAPIPLDVAFAYVDDHRTVPEWMFGVNRFEPVGAQVSGLGAVFDAAMQIGPKSLGSRLEIVEWERDRVIVLSSVSGFRTSSSWNFIDLGNGHSRLDVDFGYELPGGLAGRALGMLIEPVVGTAVRQTEQALRTRLGQLV</sequence>
<dbReference type="SUPFAM" id="SSF55961">
    <property type="entry name" value="Bet v1-like"/>
    <property type="match status" value="1"/>
</dbReference>
<protein>
    <submittedName>
        <fullName evidence="1">SRPBCC family protein</fullName>
    </submittedName>
</protein>
<dbReference type="RefSeq" id="WP_072814556.1">
    <property type="nucleotide sequence ID" value="NZ_JAHWLX010000007.1"/>
</dbReference>
<name>A0ABU3WW48_9NOCA</name>
<reference evidence="1 2" key="1">
    <citation type="submission" date="2019-10" db="EMBL/GenBank/DDBJ databases">
        <title>Draft Genome Assembly of Rhodococcus zopfii DSM44189.</title>
        <authorList>
            <person name="Sutton J.M."/>
            <person name="Akob D.M."/>
            <person name="Bushman T.J."/>
        </authorList>
    </citation>
    <scope>NUCLEOTIDE SEQUENCE [LARGE SCALE GENOMIC DNA]</scope>
    <source>
        <strain evidence="1 2">DSM 44189</strain>
    </source>
</reference>
<evidence type="ECO:0000313" key="1">
    <source>
        <dbReference type="EMBL" id="MDV2478217.1"/>
    </source>
</evidence>
<dbReference type="EMBL" id="WBMO01000005">
    <property type="protein sequence ID" value="MDV2478217.1"/>
    <property type="molecule type" value="Genomic_DNA"/>
</dbReference>
<comment type="caution">
    <text evidence="1">The sequence shown here is derived from an EMBL/GenBank/DDBJ whole genome shotgun (WGS) entry which is preliminary data.</text>
</comment>
<dbReference type="InterPro" id="IPR019587">
    <property type="entry name" value="Polyketide_cyclase/dehydratase"/>
</dbReference>
<evidence type="ECO:0000313" key="2">
    <source>
        <dbReference type="Proteomes" id="UP001275440"/>
    </source>
</evidence>
<dbReference type="Proteomes" id="UP001275440">
    <property type="component" value="Unassembled WGS sequence"/>
</dbReference>
<dbReference type="CDD" id="cd07812">
    <property type="entry name" value="SRPBCC"/>
    <property type="match status" value="1"/>
</dbReference>
<accession>A0ABU3WW48</accession>
<organism evidence="1 2">
    <name type="scientific">Rhodococcus zopfii</name>
    <dbReference type="NCBI Taxonomy" id="43772"/>
    <lineage>
        <taxon>Bacteria</taxon>
        <taxon>Bacillati</taxon>
        <taxon>Actinomycetota</taxon>
        <taxon>Actinomycetes</taxon>
        <taxon>Mycobacteriales</taxon>
        <taxon>Nocardiaceae</taxon>
        <taxon>Rhodococcus</taxon>
    </lineage>
</organism>
<proteinExistence type="predicted"/>
<keyword evidence="2" id="KW-1185">Reference proteome</keyword>
<dbReference type="Pfam" id="PF10604">
    <property type="entry name" value="Polyketide_cyc2"/>
    <property type="match status" value="1"/>
</dbReference>
<dbReference type="InterPro" id="IPR023393">
    <property type="entry name" value="START-like_dom_sf"/>
</dbReference>
<dbReference type="Gene3D" id="3.30.530.20">
    <property type="match status" value="1"/>
</dbReference>
<gene>
    <name evidence="1" type="ORF">F8M49_27520</name>
</gene>